<dbReference type="KEGG" id="csph:CSPHI_00120"/>
<accession>A0A1L7CVE3</accession>
<dbReference type="GO" id="GO:0008658">
    <property type="term" value="F:penicillin binding"/>
    <property type="evidence" value="ECO:0007669"/>
    <property type="project" value="InterPro"/>
</dbReference>
<dbReference type="InterPro" id="IPR012338">
    <property type="entry name" value="Beta-lactam/transpept-like"/>
</dbReference>
<dbReference type="Gene3D" id="3.90.1310.10">
    <property type="entry name" value="Penicillin-binding protein 2a (Domain 2)"/>
    <property type="match status" value="1"/>
</dbReference>
<dbReference type="RefSeq" id="WP_075690959.1">
    <property type="nucleotide sequence ID" value="NZ_CP009248.1"/>
</dbReference>
<evidence type="ECO:0000256" key="4">
    <source>
        <dbReference type="ARBA" id="ARBA00022801"/>
    </source>
</evidence>
<dbReference type="EMBL" id="CP009248">
    <property type="protein sequence ID" value="APT89770.1"/>
    <property type="molecule type" value="Genomic_DNA"/>
</dbReference>
<dbReference type="PROSITE" id="PS00337">
    <property type="entry name" value="BETA_LACTAMASE_D"/>
    <property type="match status" value="1"/>
</dbReference>
<protein>
    <recommendedName>
        <fullName evidence="2 7">Beta-lactamase</fullName>
        <ecNumber evidence="2 7">3.5.2.6</ecNumber>
    </recommendedName>
</protein>
<feature type="modified residue" description="N6-carboxylysine" evidence="6">
    <location>
        <position position="218"/>
    </location>
</feature>
<evidence type="ECO:0000313" key="10">
    <source>
        <dbReference type="EMBL" id="APT89770.1"/>
    </source>
</evidence>
<reference evidence="10 11" key="1">
    <citation type="submission" date="2014-08" db="EMBL/GenBank/DDBJ databases">
        <title>Complete genome sequence of Corynebacterium sphenisci CECT 5990(T) (=DSM 44792(T)), isolated from healthy wild penguins.</title>
        <authorList>
            <person name="Ruckert C."/>
            <person name="Albersmeier A."/>
            <person name="Winkler A."/>
            <person name="Kalinowski J."/>
        </authorList>
    </citation>
    <scope>NUCLEOTIDE SEQUENCE [LARGE SCALE GENOMIC DNA]</scope>
    <source>
        <strain evidence="10 11">DSM 44792</strain>
    </source>
</reference>
<proteinExistence type="inferred from homology"/>
<feature type="domain" description="Penicillin binding protein A dimerisation" evidence="9">
    <location>
        <begin position="52"/>
        <end position="133"/>
    </location>
</feature>
<keyword evidence="3" id="KW-0732">Signal</keyword>
<dbReference type="GO" id="GO:0071555">
    <property type="term" value="P:cell wall organization"/>
    <property type="evidence" value="ECO:0007669"/>
    <property type="project" value="TreeGrafter"/>
</dbReference>
<dbReference type="OrthoDB" id="9766847at2"/>
<sequence>MNKAIRQAMIFSLVLVLLLLANLTWVQGFQREQYALNPLNSRQFLEEKSTPRGQITAGGEILASSEKGPDGFYRRSYGSLPEAYGPVVGYLSDVYGTAGVEQSRNAILNGTDPSLFTRRAIDAVTGREPAGASLALTLLPEAQQAAYRELSSRGYTGSVVALRPSTGEVLAMASTPSFDPNPIAGNDEAAWAALNDNPDAPLLNHATQRPLPPGSTFKVLTTIAAIESGRTPDTRVTGAPQVTLPNTETTLENYGGAACAGDGGEVDLRTAFAHSCNTAFAELAVDVGADPLRKVADRFRVGDTFADLGVPQQPSTIGEIPDDAALAQTAIGQRDVAMTPLNAAMIASAIANGGELMEPHLVKAVLGRNLAPLKETRPESLGEAVHPDTAAILTDLMRGAEAHSGGDASRIASKTGTAEHGEVRGQYAPHTWWIGFTLDSDVAIAVVVENGGDAGDAATGSSVAAPVGRAVIDAIERSGR</sequence>
<keyword evidence="4 7" id="KW-0378">Hydrolase</keyword>
<organism evidence="10 11">
    <name type="scientific">Corynebacterium sphenisci DSM 44792</name>
    <dbReference type="NCBI Taxonomy" id="1437874"/>
    <lineage>
        <taxon>Bacteria</taxon>
        <taxon>Bacillati</taxon>
        <taxon>Actinomycetota</taxon>
        <taxon>Actinomycetes</taxon>
        <taxon>Mycobacteriales</taxon>
        <taxon>Corynebacteriaceae</taxon>
        <taxon>Corynebacterium</taxon>
    </lineage>
</organism>
<dbReference type="PANTHER" id="PTHR30627">
    <property type="entry name" value="PEPTIDOGLYCAN D,D-TRANSPEPTIDASE"/>
    <property type="match status" value="1"/>
</dbReference>
<dbReference type="GO" id="GO:0071972">
    <property type="term" value="F:peptidoglycan L,D-transpeptidase activity"/>
    <property type="evidence" value="ECO:0007669"/>
    <property type="project" value="TreeGrafter"/>
</dbReference>
<dbReference type="GO" id="GO:0046677">
    <property type="term" value="P:response to antibiotic"/>
    <property type="evidence" value="ECO:0007669"/>
    <property type="project" value="UniProtKB-UniRule"/>
</dbReference>
<name>A0A1L7CVE3_9CORY</name>
<evidence type="ECO:0000256" key="1">
    <source>
        <dbReference type="ARBA" id="ARBA00007898"/>
    </source>
</evidence>
<evidence type="ECO:0000259" key="8">
    <source>
        <dbReference type="Pfam" id="PF00905"/>
    </source>
</evidence>
<keyword evidence="11" id="KW-1185">Reference proteome</keyword>
<dbReference type="InterPro" id="IPR002137">
    <property type="entry name" value="Beta-lactam_class-D_AS"/>
</dbReference>
<evidence type="ECO:0000256" key="5">
    <source>
        <dbReference type="ARBA" id="ARBA00023251"/>
    </source>
</evidence>
<dbReference type="Gene3D" id="3.40.710.10">
    <property type="entry name" value="DD-peptidase/beta-lactamase superfamily"/>
    <property type="match status" value="1"/>
</dbReference>
<dbReference type="GO" id="GO:0005886">
    <property type="term" value="C:plasma membrane"/>
    <property type="evidence" value="ECO:0007669"/>
    <property type="project" value="TreeGrafter"/>
</dbReference>
<evidence type="ECO:0000256" key="2">
    <source>
        <dbReference type="ARBA" id="ARBA00012865"/>
    </source>
</evidence>
<dbReference type="InterPro" id="IPR050515">
    <property type="entry name" value="Beta-lactam/transpept"/>
</dbReference>
<dbReference type="Pfam" id="PF00905">
    <property type="entry name" value="Transpeptidase"/>
    <property type="match status" value="1"/>
</dbReference>
<evidence type="ECO:0000256" key="7">
    <source>
        <dbReference type="RuleBase" id="RU361140"/>
    </source>
</evidence>
<comment type="catalytic activity">
    <reaction evidence="7">
        <text>a beta-lactam + H2O = a substituted beta-amino acid</text>
        <dbReference type="Rhea" id="RHEA:20401"/>
        <dbReference type="ChEBI" id="CHEBI:15377"/>
        <dbReference type="ChEBI" id="CHEBI:35627"/>
        <dbReference type="ChEBI" id="CHEBI:140347"/>
        <dbReference type="EC" id="3.5.2.6"/>
    </reaction>
</comment>
<dbReference type="SUPFAM" id="SSF56601">
    <property type="entry name" value="beta-lactamase/transpeptidase-like"/>
    <property type="match status" value="1"/>
</dbReference>
<evidence type="ECO:0000256" key="6">
    <source>
        <dbReference type="PIRSR" id="PIRSR602137-50"/>
    </source>
</evidence>
<dbReference type="PANTHER" id="PTHR30627:SF24">
    <property type="entry name" value="PENICILLIN-BINDING PROTEIN 4B"/>
    <property type="match status" value="1"/>
</dbReference>
<keyword evidence="5 7" id="KW-0046">Antibiotic resistance</keyword>
<gene>
    <name evidence="10" type="ORF">CSPHI_00120</name>
</gene>
<feature type="active site" description="Acyl-ester intermediate" evidence="6">
    <location>
        <position position="215"/>
    </location>
</feature>
<dbReference type="GO" id="GO:0008800">
    <property type="term" value="F:beta-lactamase activity"/>
    <property type="evidence" value="ECO:0007669"/>
    <property type="project" value="UniProtKB-UniRule"/>
</dbReference>
<dbReference type="Pfam" id="PF21922">
    <property type="entry name" value="PBP_dimer_2"/>
    <property type="match status" value="1"/>
</dbReference>
<dbReference type="InterPro" id="IPR001460">
    <property type="entry name" value="PCN-bd_Tpept"/>
</dbReference>
<dbReference type="Proteomes" id="UP000185469">
    <property type="component" value="Chromosome"/>
</dbReference>
<dbReference type="InterPro" id="IPR054120">
    <property type="entry name" value="PBPA_dimer"/>
</dbReference>
<evidence type="ECO:0000259" key="9">
    <source>
        <dbReference type="Pfam" id="PF21922"/>
    </source>
</evidence>
<dbReference type="EC" id="3.5.2.6" evidence="2 7"/>
<comment type="similarity">
    <text evidence="1 7">Belongs to the class-D beta-lactamase family.</text>
</comment>
<evidence type="ECO:0000256" key="3">
    <source>
        <dbReference type="ARBA" id="ARBA00022729"/>
    </source>
</evidence>
<dbReference type="GO" id="GO:0017001">
    <property type="term" value="P:antibiotic catabolic process"/>
    <property type="evidence" value="ECO:0007669"/>
    <property type="project" value="InterPro"/>
</dbReference>
<feature type="domain" description="Penicillin-binding protein transpeptidase" evidence="8">
    <location>
        <begin position="157"/>
        <end position="472"/>
    </location>
</feature>
<evidence type="ECO:0000313" key="11">
    <source>
        <dbReference type="Proteomes" id="UP000185469"/>
    </source>
</evidence>
<dbReference type="STRING" id="1437874.CSPHI_00120"/>
<dbReference type="AlphaFoldDB" id="A0A1L7CVE3"/>